<evidence type="ECO:0000256" key="1">
    <source>
        <dbReference type="ARBA" id="ARBA00007705"/>
    </source>
</evidence>
<evidence type="ECO:0000256" key="10">
    <source>
        <dbReference type="ARBA" id="ARBA00023125"/>
    </source>
</evidence>
<dbReference type="SUPFAM" id="SSF53098">
    <property type="entry name" value="Ribonuclease H-like"/>
    <property type="match status" value="1"/>
</dbReference>
<dbReference type="InterPro" id="IPR008918">
    <property type="entry name" value="HhH2"/>
</dbReference>
<dbReference type="SUPFAM" id="SSF56672">
    <property type="entry name" value="DNA/RNA polymerases"/>
    <property type="match status" value="1"/>
</dbReference>
<dbReference type="Proteomes" id="UP000229307">
    <property type="component" value="Unassembled WGS sequence"/>
</dbReference>
<evidence type="ECO:0000256" key="3">
    <source>
        <dbReference type="ARBA" id="ARBA00022695"/>
    </source>
</evidence>
<dbReference type="GO" id="GO:0008409">
    <property type="term" value="F:5'-3' exonuclease activity"/>
    <property type="evidence" value="ECO:0007669"/>
    <property type="project" value="UniProtKB-UniRule"/>
</dbReference>
<evidence type="ECO:0000256" key="8">
    <source>
        <dbReference type="ARBA" id="ARBA00022839"/>
    </source>
</evidence>
<dbReference type="GO" id="GO:0003677">
    <property type="term" value="F:DNA binding"/>
    <property type="evidence" value="ECO:0007669"/>
    <property type="project" value="UniProtKB-UniRule"/>
</dbReference>
<dbReference type="InterPro" id="IPR012337">
    <property type="entry name" value="RNaseH-like_sf"/>
</dbReference>
<evidence type="ECO:0000256" key="14">
    <source>
        <dbReference type="RuleBase" id="RU004460"/>
    </source>
</evidence>
<keyword evidence="2 14" id="KW-0808">Transferase</keyword>
<dbReference type="FunFam" id="3.40.50.1010:FF:000001">
    <property type="entry name" value="DNA polymerase I"/>
    <property type="match status" value="1"/>
</dbReference>
<keyword evidence="8 14" id="KW-0269">Exonuclease</keyword>
<dbReference type="Gene3D" id="1.10.150.20">
    <property type="entry name" value="5' to 3' exonuclease, C-terminal subdomain"/>
    <property type="match status" value="2"/>
</dbReference>
<evidence type="ECO:0000256" key="4">
    <source>
        <dbReference type="ARBA" id="ARBA00022705"/>
    </source>
</evidence>
<dbReference type="InterPro" id="IPR043502">
    <property type="entry name" value="DNA/RNA_pol_sf"/>
</dbReference>
<dbReference type="FunFam" id="1.10.150.20:FF:000003">
    <property type="entry name" value="DNA polymerase I"/>
    <property type="match status" value="1"/>
</dbReference>
<evidence type="ECO:0000256" key="2">
    <source>
        <dbReference type="ARBA" id="ARBA00022679"/>
    </source>
</evidence>
<evidence type="ECO:0000256" key="12">
    <source>
        <dbReference type="ARBA" id="ARBA00049244"/>
    </source>
</evidence>
<dbReference type="InterPro" id="IPR036279">
    <property type="entry name" value="5-3_exonuclease_C_sf"/>
</dbReference>
<evidence type="ECO:0000256" key="13">
    <source>
        <dbReference type="NCBIfam" id="TIGR00593"/>
    </source>
</evidence>
<feature type="domain" description="DNA-directed DNA polymerase family A palm" evidence="18">
    <location>
        <begin position="613"/>
        <end position="819"/>
    </location>
</feature>
<keyword evidence="7 14" id="KW-0378">Hydrolase</keyword>
<dbReference type="FunFam" id="1.10.150.20:FF:000002">
    <property type="entry name" value="DNA polymerase I"/>
    <property type="match status" value="1"/>
</dbReference>
<reference evidence="20" key="1">
    <citation type="submission" date="2017-09" db="EMBL/GenBank/DDBJ databases">
        <title>Depth-based differentiation of microbial function through sediment-hosted aquifers and enrichment of novel symbionts in the deep terrestrial subsurface.</title>
        <authorList>
            <person name="Probst A.J."/>
            <person name="Ladd B."/>
            <person name="Jarett J.K."/>
            <person name="Geller-Mcgrath D.E."/>
            <person name="Sieber C.M.K."/>
            <person name="Emerson J.B."/>
            <person name="Anantharaman K."/>
            <person name="Thomas B.C."/>
            <person name="Malmstrom R."/>
            <person name="Stieglmeier M."/>
            <person name="Klingl A."/>
            <person name="Woyke T."/>
            <person name="Ryan C.M."/>
            <person name="Banfield J.F."/>
        </authorList>
    </citation>
    <scope>NUCLEOTIDE SEQUENCE [LARGE SCALE GENOMIC DNA]</scope>
</reference>
<dbReference type="CDD" id="cd09898">
    <property type="entry name" value="H3TH_53EXO"/>
    <property type="match status" value="1"/>
</dbReference>
<dbReference type="EMBL" id="PFMR01000007">
    <property type="protein sequence ID" value="PIZ18296.1"/>
    <property type="molecule type" value="Genomic_DNA"/>
</dbReference>
<dbReference type="InterPro" id="IPR002298">
    <property type="entry name" value="DNA_polymerase_A"/>
</dbReference>
<feature type="region of interest" description="Disordered" evidence="15">
    <location>
        <begin position="586"/>
        <end position="605"/>
    </location>
</feature>
<comment type="caution">
    <text evidence="19">The sequence shown here is derived from an EMBL/GenBank/DDBJ whole genome shotgun (WGS) entry which is preliminary data.</text>
</comment>
<dbReference type="SMART" id="SM00278">
    <property type="entry name" value="HhH1"/>
    <property type="match status" value="2"/>
</dbReference>
<keyword evidence="3 14" id="KW-0548">Nucleotidyltransferase</keyword>
<comment type="function">
    <text evidence="14">In addition to polymerase activity, this DNA polymerase exhibits 5'-3' exonuclease activity.</text>
</comment>
<evidence type="ECO:0000259" key="16">
    <source>
        <dbReference type="SMART" id="SM00278"/>
    </source>
</evidence>
<dbReference type="InterPro" id="IPR020046">
    <property type="entry name" value="5-3_exonucl_a-hlix_arch_N"/>
</dbReference>
<evidence type="ECO:0000256" key="7">
    <source>
        <dbReference type="ARBA" id="ARBA00022801"/>
    </source>
</evidence>
<dbReference type="Pfam" id="PF01367">
    <property type="entry name" value="5_3_exonuc"/>
    <property type="match status" value="1"/>
</dbReference>
<dbReference type="Gene3D" id="3.30.420.10">
    <property type="entry name" value="Ribonuclease H-like superfamily/Ribonuclease H"/>
    <property type="match status" value="2"/>
</dbReference>
<name>A0A2M7SFK5_9BACT</name>
<dbReference type="SUPFAM" id="SSF47807">
    <property type="entry name" value="5' to 3' exonuclease, C-terminal subdomain"/>
    <property type="match status" value="1"/>
</dbReference>
<dbReference type="InterPro" id="IPR003583">
    <property type="entry name" value="Hlx-hairpin-Hlx_DNA-bd_motif"/>
</dbReference>
<dbReference type="PANTHER" id="PTHR10133:SF27">
    <property type="entry name" value="DNA POLYMERASE NU"/>
    <property type="match status" value="1"/>
</dbReference>
<proteinExistence type="inferred from homology"/>
<comment type="catalytic activity">
    <reaction evidence="12 14">
        <text>DNA(n) + a 2'-deoxyribonucleoside 5'-triphosphate = DNA(n+1) + diphosphate</text>
        <dbReference type="Rhea" id="RHEA:22508"/>
        <dbReference type="Rhea" id="RHEA-COMP:17339"/>
        <dbReference type="Rhea" id="RHEA-COMP:17340"/>
        <dbReference type="ChEBI" id="CHEBI:33019"/>
        <dbReference type="ChEBI" id="CHEBI:61560"/>
        <dbReference type="ChEBI" id="CHEBI:173112"/>
        <dbReference type="EC" id="2.7.7.7"/>
    </reaction>
</comment>
<keyword evidence="10 14" id="KW-0238">DNA-binding</keyword>
<evidence type="ECO:0000256" key="15">
    <source>
        <dbReference type="SAM" id="MobiDB-lite"/>
    </source>
</evidence>
<dbReference type="AlphaFoldDB" id="A0A2M7SFK5"/>
<dbReference type="PROSITE" id="PS00447">
    <property type="entry name" value="DNA_POLYMERASE_A"/>
    <property type="match status" value="1"/>
</dbReference>
<evidence type="ECO:0000259" key="17">
    <source>
        <dbReference type="SMART" id="SM00475"/>
    </source>
</evidence>
<feature type="domain" description="Helix-hairpin-helix DNA-binding motif class 1" evidence="16">
    <location>
        <begin position="211"/>
        <end position="230"/>
    </location>
</feature>
<keyword evidence="5" id="KW-0540">Nuclease</keyword>
<dbReference type="PRINTS" id="PR00868">
    <property type="entry name" value="DNAPOLI"/>
</dbReference>
<keyword evidence="11 14" id="KW-0234">DNA repair</keyword>
<dbReference type="Pfam" id="PF22619">
    <property type="entry name" value="DNA_polI_exo1"/>
    <property type="match status" value="1"/>
</dbReference>
<evidence type="ECO:0000256" key="5">
    <source>
        <dbReference type="ARBA" id="ARBA00022722"/>
    </source>
</evidence>
<dbReference type="Pfam" id="PF02739">
    <property type="entry name" value="5_3_exonuc_N"/>
    <property type="match status" value="1"/>
</dbReference>
<evidence type="ECO:0000256" key="9">
    <source>
        <dbReference type="ARBA" id="ARBA00022932"/>
    </source>
</evidence>
<comment type="similarity">
    <text evidence="1 14">Belongs to the DNA polymerase type-A family.</text>
</comment>
<dbReference type="Pfam" id="PF00476">
    <property type="entry name" value="DNA_pol_A"/>
    <property type="match status" value="1"/>
</dbReference>
<gene>
    <name evidence="14 19" type="primary">polA</name>
    <name evidence="19" type="ORF">COY52_00205</name>
</gene>
<dbReference type="GO" id="GO:0006261">
    <property type="term" value="P:DNA-templated DNA replication"/>
    <property type="evidence" value="ECO:0007669"/>
    <property type="project" value="UniProtKB-UniRule"/>
</dbReference>
<keyword evidence="9 14" id="KW-0239">DNA-directed DNA polymerase</keyword>
<dbReference type="InterPro" id="IPR002421">
    <property type="entry name" value="5-3_exonuclease"/>
</dbReference>
<dbReference type="InterPro" id="IPR001098">
    <property type="entry name" value="DNA-dir_DNA_pol_A_palm_dom"/>
</dbReference>
<evidence type="ECO:0000313" key="20">
    <source>
        <dbReference type="Proteomes" id="UP000229307"/>
    </source>
</evidence>
<dbReference type="CDD" id="cd09859">
    <property type="entry name" value="PIN_53EXO"/>
    <property type="match status" value="1"/>
</dbReference>
<dbReference type="SMART" id="SM00279">
    <property type="entry name" value="HhH2"/>
    <property type="match status" value="1"/>
</dbReference>
<organism evidence="19 20">
    <name type="scientific">Candidatus Desantisbacteria bacterium CG_4_10_14_0_8_um_filter_48_22</name>
    <dbReference type="NCBI Taxonomy" id="1974543"/>
    <lineage>
        <taxon>Bacteria</taxon>
        <taxon>Candidatus Desantisiibacteriota</taxon>
    </lineage>
</organism>
<feature type="domain" description="Helix-hairpin-helix DNA-binding motif class 1" evidence="16">
    <location>
        <begin position="186"/>
        <end position="205"/>
    </location>
</feature>
<protein>
    <recommendedName>
        <fullName evidence="13 14">DNA polymerase I</fullName>
        <ecNumber evidence="13 14">2.7.7.7</ecNumber>
    </recommendedName>
</protein>
<evidence type="ECO:0000313" key="19">
    <source>
        <dbReference type="EMBL" id="PIZ18296.1"/>
    </source>
</evidence>
<dbReference type="InterPro" id="IPR019760">
    <property type="entry name" value="DNA-dir_DNA_pol_A_CS"/>
</dbReference>
<dbReference type="GO" id="GO:0003887">
    <property type="term" value="F:DNA-directed DNA polymerase activity"/>
    <property type="evidence" value="ECO:0007669"/>
    <property type="project" value="UniProtKB-UniRule"/>
</dbReference>
<dbReference type="InterPro" id="IPR054690">
    <property type="entry name" value="DNA_polI_exonuclease"/>
</dbReference>
<dbReference type="InterPro" id="IPR029060">
    <property type="entry name" value="PIN-like_dom_sf"/>
</dbReference>
<dbReference type="FunFam" id="1.20.1060.10:FF:000001">
    <property type="entry name" value="DNA polymerase I"/>
    <property type="match status" value="1"/>
</dbReference>
<dbReference type="InterPro" id="IPR018320">
    <property type="entry name" value="DNA_polymerase_1"/>
</dbReference>
<accession>A0A2M7SFK5</accession>
<evidence type="ECO:0000259" key="18">
    <source>
        <dbReference type="SMART" id="SM00482"/>
    </source>
</evidence>
<dbReference type="Gene3D" id="3.40.50.1010">
    <property type="entry name" value="5'-nuclease"/>
    <property type="match status" value="1"/>
</dbReference>
<dbReference type="SMART" id="SM00482">
    <property type="entry name" value="POLAc"/>
    <property type="match status" value="1"/>
</dbReference>
<dbReference type="PANTHER" id="PTHR10133">
    <property type="entry name" value="DNA POLYMERASE I"/>
    <property type="match status" value="1"/>
</dbReference>
<evidence type="ECO:0000256" key="11">
    <source>
        <dbReference type="ARBA" id="ARBA00023204"/>
    </source>
</evidence>
<dbReference type="Gene3D" id="3.30.70.370">
    <property type="match status" value="1"/>
</dbReference>
<keyword evidence="4 14" id="KW-0235">DNA replication</keyword>
<dbReference type="CDD" id="cd06140">
    <property type="entry name" value="DNA_polA_I_Bacillus_like_exo"/>
    <property type="match status" value="1"/>
</dbReference>
<evidence type="ECO:0000256" key="6">
    <source>
        <dbReference type="ARBA" id="ARBA00022763"/>
    </source>
</evidence>
<dbReference type="EC" id="2.7.7.7" evidence="13 14"/>
<dbReference type="InterPro" id="IPR036397">
    <property type="entry name" value="RNaseH_sf"/>
</dbReference>
<sequence>MKKPRLFIIDGQNLIYRAFYALPRLTNSKGTPTGAAYGFSTMVLKILKEEKPDCIGVAFDLPGPTFRHKIYKEYKATRQKTPEEISAQIPIIKEIVKGFRIPIIEKQGFEADDCIGTIAVKAQDKYNVVIVTGDKDALQLVNSSISVMNRKTDVTVMYDAAVVKENFGVEPENVIDMLALAGDASDNIPGVKGIGEKTAEKLIAEFKNIEGLLANLDKVTPSVAEKIKASAEDLKISRELVKIDTDVPLGIEPDSLKVKEPDREKLRELFTDLEFTRLLKEMNPQEELFAAEQKEEQKHADVSNAKIKTIEKEKDLDAIISRVKKDNLLAFDLTGTEEEQDLCVVSEDVVNLIKTKDQFEKFKPLFENSDIKKIGYNLKDKVLALLRRDISVRGLDFDATIARYLLEPEKYGGELADAVVSVGGVNVNPQILGIFSLREDLKKRLEKTNLKELFDSVEMPLIEVLAQMELDGIKIDPGYLKELGKRLEADLSKISKQIFLLAGEEFNINSPKVLGNILFEKLKLPPDKKTKTGYSTNVDVLKKLAIKHELPQKVLDFRQIMKLKSTYVDALPELIRKETGRVHSSFNQTGTVTGRLSSSEPNMQNMPVKTELGREIRRAFISEKGRLFISADYSQIELRVLAHLSEDQNLVESFSNNEDIHLRTASEVFGVPLDKVSDQMRNRAKVVNFGIVYGMSSYGLSQELGISREEAQQYIDTYFLKYKGVAKYISRILKEAAENGYVRTLLGRIRFTPNITSQNRNIRQFAERIAINSPIQGTASDLIKLAMVNIFKRLGMEDFKTRLLLQIHDELLFEAPEGEVEQAGKMIMHEMQEVYKLKVPLKVDIKTGTNWRDLH</sequence>
<dbReference type="Gene3D" id="1.20.1060.10">
    <property type="entry name" value="Taq DNA Polymerase, Chain T, domain 4"/>
    <property type="match status" value="1"/>
</dbReference>
<dbReference type="CDD" id="cd08637">
    <property type="entry name" value="DNA_pol_A_pol_I_C"/>
    <property type="match status" value="1"/>
</dbReference>
<feature type="domain" description="5'-3' exonuclease" evidence="17">
    <location>
        <begin position="2"/>
        <end position="259"/>
    </location>
</feature>
<dbReference type="InterPro" id="IPR020045">
    <property type="entry name" value="DNA_polI_H3TH"/>
</dbReference>
<dbReference type="GO" id="GO:0006302">
    <property type="term" value="P:double-strand break repair"/>
    <property type="evidence" value="ECO:0007669"/>
    <property type="project" value="TreeGrafter"/>
</dbReference>
<dbReference type="NCBIfam" id="TIGR00593">
    <property type="entry name" value="pola"/>
    <property type="match status" value="1"/>
</dbReference>
<dbReference type="SMART" id="SM00475">
    <property type="entry name" value="53EXOc"/>
    <property type="match status" value="1"/>
</dbReference>
<keyword evidence="6 14" id="KW-0227">DNA damage</keyword>
<dbReference type="SUPFAM" id="SSF88723">
    <property type="entry name" value="PIN domain-like"/>
    <property type="match status" value="1"/>
</dbReference>